<dbReference type="Gene3D" id="1.10.260.40">
    <property type="entry name" value="lambda repressor-like DNA-binding domains"/>
    <property type="match status" value="1"/>
</dbReference>
<keyword evidence="3" id="KW-1185">Reference proteome</keyword>
<dbReference type="GO" id="GO:0003677">
    <property type="term" value="F:DNA binding"/>
    <property type="evidence" value="ECO:0007669"/>
    <property type="project" value="InterPro"/>
</dbReference>
<dbReference type="Pfam" id="PF13560">
    <property type="entry name" value="HTH_31"/>
    <property type="match status" value="1"/>
</dbReference>
<reference evidence="2 3" key="1">
    <citation type="submission" date="2016-10" db="EMBL/GenBank/DDBJ databases">
        <authorList>
            <person name="Varghese N."/>
            <person name="Submissions S."/>
        </authorList>
    </citation>
    <scope>NUCLEOTIDE SEQUENCE [LARGE SCALE GENOMIC DNA]</scope>
    <source>
        <strain evidence="2 3">DSM 18839</strain>
    </source>
</reference>
<feature type="domain" description="HTH cro/C1-type" evidence="1">
    <location>
        <begin position="26"/>
        <end position="81"/>
    </location>
</feature>
<sequence>MAKHSTLKAKDAALSAQLRKEAGVWLRACREERGLSQRELAQLVNVEYYTFISQIEAGRGRVPPDRLSVWADALQMDTQSFVKTLMRFYDPITYGLLFPETVARSA</sequence>
<organism evidence="2 3">
    <name type="scientific">Thalassobaculum litoreum DSM 18839</name>
    <dbReference type="NCBI Taxonomy" id="1123362"/>
    <lineage>
        <taxon>Bacteria</taxon>
        <taxon>Pseudomonadati</taxon>
        <taxon>Pseudomonadota</taxon>
        <taxon>Alphaproteobacteria</taxon>
        <taxon>Rhodospirillales</taxon>
        <taxon>Thalassobaculaceae</taxon>
        <taxon>Thalassobaculum</taxon>
    </lineage>
</organism>
<comment type="caution">
    <text evidence="2">The sequence shown here is derived from an EMBL/GenBank/DDBJ whole genome shotgun (WGS) entry which is preliminary data.</text>
</comment>
<dbReference type="InterPro" id="IPR001387">
    <property type="entry name" value="Cro/C1-type_HTH"/>
</dbReference>
<dbReference type="PROSITE" id="PS50943">
    <property type="entry name" value="HTH_CROC1"/>
    <property type="match status" value="1"/>
</dbReference>
<protein>
    <submittedName>
        <fullName evidence="2">Transcriptional regulator, XRE family</fullName>
    </submittedName>
</protein>
<dbReference type="RefSeq" id="WP_093154707.1">
    <property type="nucleotide sequence ID" value="NZ_FNBW01000032.1"/>
</dbReference>
<dbReference type="CDD" id="cd00093">
    <property type="entry name" value="HTH_XRE"/>
    <property type="match status" value="1"/>
</dbReference>
<dbReference type="SMART" id="SM00530">
    <property type="entry name" value="HTH_XRE"/>
    <property type="match status" value="1"/>
</dbReference>
<dbReference type="AlphaFoldDB" id="A0A8G2BNN6"/>
<evidence type="ECO:0000313" key="3">
    <source>
        <dbReference type="Proteomes" id="UP000198615"/>
    </source>
</evidence>
<proteinExistence type="predicted"/>
<evidence type="ECO:0000313" key="2">
    <source>
        <dbReference type="EMBL" id="SDG60264.1"/>
    </source>
</evidence>
<name>A0A8G2BNN6_9PROT</name>
<dbReference type="Proteomes" id="UP000198615">
    <property type="component" value="Unassembled WGS sequence"/>
</dbReference>
<accession>A0A8G2BNN6</accession>
<dbReference type="SUPFAM" id="SSF47413">
    <property type="entry name" value="lambda repressor-like DNA-binding domains"/>
    <property type="match status" value="1"/>
</dbReference>
<dbReference type="OrthoDB" id="5462911at2"/>
<evidence type="ECO:0000259" key="1">
    <source>
        <dbReference type="PROSITE" id="PS50943"/>
    </source>
</evidence>
<dbReference type="InterPro" id="IPR010982">
    <property type="entry name" value="Lambda_DNA-bd_dom_sf"/>
</dbReference>
<gene>
    <name evidence="2" type="ORF">SAMN05660686_04988</name>
</gene>
<dbReference type="EMBL" id="FNBW01000032">
    <property type="protein sequence ID" value="SDG60264.1"/>
    <property type="molecule type" value="Genomic_DNA"/>
</dbReference>